<proteinExistence type="predicted"/>
<keyword evidence="2" id="KW-1185">Reference proteome</keyword>
<evidence type="ECO:0000313" key="2">
    <source>
        <dbReference type="Proteomes" id="UP000245790"/>
    </source>
</evidence>
<dbReference type="Proteomes" id="UP000245790">
    <property type="component" value="Unassembled WGS sequence"/>
</dbReference>
<dbReference type="EMBL" id="QGGU01000019">
    <property type="protein sequence ID" value="PWK42174.1"/>
    <property type="molecule type" value="Genomic_DNA"/>
</dbReference>
<accession>A0A316F9L4</accession>
<organism evidence="1 2">
    <name type="scientific">Pleionea mediterranea</name>
    <dbReference type="NCBI Taxonomy" id="523701"/>
    <lineage>
        <taxon>Bacteria</taxon>
        <taxon>Pseudomonadati</taxon>
        <taxon>Pseudomonadota</taxon>
        <taxon>Gammaproteobacteria</taxon>
        <taxon>Oceanospirillales</taxon>
        <taxon>Pleioneaceae</taxon>
        <taxon>Pleionea</taxon>
    </lineage>
</organism>
<dbReference type="OrthoDB" id="8748506at2"/>
<gene>
    <name evidence="1" type="ORF">C8D97_1197</name>
</gene>
<name>A0A316F9L4_9GAMM</name>
<evidence type="ECO:0000313" key="1">
    <source>
        <dbReference type="EMBL" id="PWK42174.1"/>
    </source>
</evidence>
<protein>
    <submittedName>
        <fullName evidence="1">Uncharacterized protein</fullName>
    </submittedName>
</protein>
<sequence length="439" mass="50103">MHITFVNAGNFQVQRALYIAAWKVWFKRFSDDHYAWREGKIPVHYIDKPLHELIANNYRFSVEVLTRLMVPWSYRDRPQASDEFLKLNPAVLRTTQLLCPDTGNNIDAARLTDQALDYWDSLTYNEQDLYLNFAEARIQADIESPSDENCILDDGGVEIIGDDIYPPIIPDKDASDDEFIRALVAWIDEDPFQPLYQRQPVGEAVSSWHDRLMAFFWPKPRTGYLEYTYSASPLVYRAGLLMDLVASGAEWTRDDKVLAEKTASEVFMFTGMPQREVTWQNVQAVLKTALDQDYKSTAKMNSGWVYLASLATSCCEGKPDALPLISWNSRCSSSLISRLDFLLVEAGIDKLGDRFPHIGTVPGWGGTRPRTYSLNWPSGYRSWPTVFEAGKLVQKIVHFLNTETDKNGKLKYRQMPLAGGETVPWTSRGVQLVLFFDGY</sequence>
<dbReference type="AlphaFoldDB" id="A0A316F9L4"/>
<dbReference type="RefSeq" id="WP_109765133.1">
    <property type="nucleotide sequence ID" value="NZ_QGGU01000019.1"/>
</dbReference>
<reference evidence="1 2" key="1">
    <citation type="submission" date="2018-05" db="EMBL/GenBank/DDBJ databases">
        <title>Genomic Encyclopedia of Type Strains, Phase IV (KMG-IV): sequencing the most valuable type-strain genomes for metagenomic binning, comparative biology and taxonomic classification.</title>
        <authorList>
            <person name="Goeker M."/>
        </authorList>
    </citation>
    <scope>NUCLEOTIDE SEQUENCE [LARGE SCALE GENOMIC DNA]</scope>
    <source>
        <strain evidence="1 2">DSM 25350</strain>
    </source>
</reference>
<comment type="caution">
    <text evidence="1">The sequence shown here is derived from an EMBL/GenBank/DDBJ whole genome shotgun (WGS) entry which is preliminary data.</text>
</comment>